<dbReference type="RefSeq" id="WP_044272831.1">
    <property type="nucleotide sequence ID" value="NZ_WIWJ01000042.1"/>
</dbReference>
<keyword evidence="1" id="KW-0175">Coiled coil</keyword>
<dbReference type="Proteomes" id="UP000441404">
    <property type="component" value="Unassembled WGS sequence"/>
</dbReference>
<feature type="coiled-coil region" evidence="1">
    <location>
        <begin position="65"/>
        <end position="92"/>
    </location>
</feature>
<evidence type="ECO:0000313" key="2">
    <source>
        <dbReference type="EMBL" id="MQT48999.1"/>
    </source>
</evidence>
<dbReference type="EMBL" id="WIWJ01000042">
    <property type="protein sequence ID" value="MQT48999.1"/>
    <property type="molecule type" value="Genomic_DNA"/>
</dbReference>
<name>A0A7X1WBX0_9PSED</name>
<proteinExistence type="predicted"/>
<protein>
    <submittedName>
        <fullName evidence="2">Uncharacterized protein</fullName>
    </submittedName>
</protein>
<evidence type="ECO:0000313" key="3">
    <source>
        <dbReference type="Proteomes" id="UP000441404"/>
    </source>
</evidence>
<sequence>MSNSKTVELQSKLIEIQSNLASVIEAITKQETKITRLQSEGYKLTQKAKTPGLSSDVKSSIEFEAETKDADIEKAQSDLKSLRDKRAKISNAERVQIEKISVTETVRKYYSIAELYSIETDSDFDRFTHILKEHKSAVGLSSLDDLEIALSSNNASQYSQ</sequence>
<accession>A0A7X1WBX0</accession>
<evidence type="ECO:0000256" key="1">
    <source>
        <dbReference type="SAM" id="Coils"/>
    </source>
</evidence>
<comment type="caution">
    <text evidence="2">The sequence shown here is derived from an EMBL/GenBank/DDBJ whole genome shotgun (WGS) entry which is preliminary data.</text>
</comment>
<gene>
    <name evidence="2" type="ORF">GHO40_20040</name>
</gene>
<reference evidence="2 3" key="1">
    <citation type="submission" date="2019-10" db="EMBL/GenBank/DDBJ databases">
        <title>Evaluation of single-gene subtyping targets for Pseudomonas.</title>
        <authorList>
            <person name="Reichler S.J."/>
            <person name="Orsi R.H."/>
            <person name="Wiedmann M."/>
            <person name="Martin N.H."/>
            <person name="Murphy S.I."/>
        </authorList>
    </citation>
    <scope>NUCLEOTIDE SEQUENCE [LARGE SCALE GENOMIC DNA]</scope>
    <source>
        <strain evidence="2 3">FSL R10-3257</strain>
    </source>
</reference>
<organism evidence="2 3">
    <name type="scientific">Pseudomonas helleri</name>
    <dbReference type="NCBI Taxonomy" id="1608996"/>
    <lineage>
        <taxon>Bacteria</taxon>
        <taxon>Pseudomonadati</taxon>
        <taxon>Pseudomonadota</taxon>
        <taxon>Gammaproteobacteria</taxon>
        <taxon>Pseudomonadales</taxon>
        <taxon>Pseudomonadaceae</taxon>
        <taxon>Pseudomonas</taxon>
    </lineage>
</organism>
<dbReference type="AlphaFoldDB" id="A0A7X1WBX0"/>